<feature type="chain" id="PRO_5038259348" evidence="2">
    <location>
        <begin position="25"/>
        <end position="469"/>
    </location>
</feature>
<protein>
    <submittedName>
        <fullName evidence="3 4">Uncharacterized protein</fullName>
    </submittedName>
</protein>
<evidence type="ECO:0000313" key="5">
    <source>
        <dbReference type="Proteomes" id="UP000070412"/>
    </source>
</evidence>
<keyword evidence="1" id="KW-1133">Transmembrane helix</keyword>
<feature type="transmembrane region" description="Helical" evidence="1">
    <location>
        <begin position="357"/>
        <end position="384"/>
    </location>
</feature>
<name>A0A834RD93_SARSC</name>
<reference evidence="5" key="1">
    <citation type="journal article" date="2020" name="PLoS Negl. Trop. Dis.">
        <title>High-quality nuclear genome for Sarcoptes scabiei-A critical resource for a neglected parasite.</title>
        <authorList>
            <person name="Korhonen P.K."/>
            <person name="Gasser R.B."/>
            <person name="Ma G."/>
            <person name="Wang T."/>
            <person name="Stroehlein A.J."/>
            <person name="Young N.D."/>
            <person name="Ang C.S."/>
            <person name="Fernando D.D."/>
            <person name="Lu H.C."/>
            <person name="Taylor S."/>
            <person name="Reynolds S.L."/>
            <person name="Mofiz E."/>
            <person name="Najaraj S.H."/>
            <person name="Gowda H."/>
            <person name="Madugundu A."/>
            <person name="Renuse S."/>
            <person name="Holt D."/>
            <person name="Pandey A."/>
            <person name="Papenfuss A.T."/>
            <person name="Fischer K."/>
        </authorList>
    </citation>
    <scope>NUCLEOTIDE SEQUENCE [LARGE SCALE GENOMIC DNA]</scope>
</reference>
<dbReference type="EnsemblMetazoa" id="SSS_2518s_mrna">
    <property type="protein sequence ID" value="KAF7491528.1"/>
    <property type="gene ID" value="SSS_2518"/>
</dbReference>
<evidence type="ECO:0000313" key="3">
    <source>
        <dbReference type="EMBL" id="KAF7491528.1"/>
    </source>
</evidence>
<keyword evidence="2" id="KW-0732">Signal</keyword>
<feature type="signal peptide" evidence="2">
    <location>
        <begin position="1"/>
        <end position="24"/>
    </location>
</feature>
<evidence type="ECO:0000313" key="4">
    <source>
        <dbReference type="EnsemblMetazoa" id="KAF7491528.1"/>
    </source>
</evidence>
<dbReference type="Proteomes" id="UP000070412">
    <property type="component" value="Unassembled WGS sequence"/>
</dbReference>
<keyword evidence="1" id="KW-0812">Transmembrane</keyword>
<accession>A0A834RD93</accession>
<keyword evidence="5" id="KW-1185">Reference proteome</keyword>
<keyword evidence="1" id="KW-0472">Membrane</keyword>
<evidence type="ECO:0000256" key="2">
    <source>
        <dbReference type="SAM" id="SignalP"/>
    </source>
</evidence>
<reference evidence="3" key="2">
    <citation type="submission" date="2020-01" db="EMBL/GenBank/DDBJ databases">
        <authorList>
            <person name="Korhonen P.K.K."/>
            <person name="Guangxu M.G."/>
            <person name="Wang T.W."/>
            <person name="Stroehlein A.J.S."/>
            <person name="Young N.D."/>
            <person name="Ang C.-S.A."/>
            <person name="Fernando D.W.F."/>
            <person name="Lu H.L."/>
            <person name="Taylor S.T."/>
            <person name="Ehtesham M.E.M."/>
            <person name="Najaraj S.H.N."/>
            <person name="Harsha G.H.G."/>
            <person name="Madugundu A.M."/>
            <person name="Renuse S.R."/>
            <person name="Holt D.H."/>
            <person name="Pandey A.P."/>
            <person name="Papenfuss A.P."/>
            <person name="Gasser R.B.G."/>
            <person name="Fischer K.F."/>
        </authorList>
    </citation>
    <scope>NUCLEOTIDE SEQUENCE</scope>
    <source>
        <strain evidence="3">SSS_KF_BRIS2020</strain>
    </source>
</reference>
<evidence type="ECO:0000256" key="1">
    <source>
        <dbReference type="SAM" id="Phobius"/>
    </source>
</evidence>
<reference evidence="4" key="3">
    <citation type="submission" date="2022-06" db="UniProtKB">
        <authorList>
            <consortium name="EnsemblMetazoa"/>
        </authorList>
    </citation>
    <scope>IDENTIFICATION</scope>
</reference>
<proteinExistence type="predicted"/>
<sequence length="469" mass="55417">MKILSVVFLSILFVVMEPYDPLLGQREKSNQLFSCGLLDGQISSILMIGIDNGRLLIITKNFLIFNISTDFLITDQLDDSHLEIIDREPKLLEMKFQTLVNNERFRINWKTDRIFAAFLIHQCSTTTIVFIIDDPIYHSIAYDLRNQNVFIDKFLMDNHRFHFVVSNPMTEMFQSDRFELFLIRKNWTNSIAVAVFAQNCFDIEQRVLLTKETIFYPLCYANFLMVEIKLFRLDSKQYRCPLNLSVILDVNKGFIAKNWIYLLSDSEIFYFEKDVLLSGAKRELFRKNLADFFICNIQQLIRDQSRIEYDYGYEHTETQKTFPMLTTENDRVRTIQFNNQSNFDTETNQNISQRLKFLWIAFIFLALILNILLVYLVFSIPTIYRLLRNRQLLKSTFDKCYWINLCQRIPKSSTITKFLSRQLWLTNFKLISSTSDPKSKRWPRKLRNSLSASSTATVQESQVLSMTTE</sequence>
<gene>
    <name evidence="3" type="ORF">SSS_2518</name>
</gene>
<organism evidence="3">
    <name type="scientific">Sarcoptes scabiei</name>
    <name type="common">Itch mite</name>
    <name type="synonym">Acarus scabiei</name>
    <dbReference type="NCBI Taxonomy" id="52283"/>
    <lineage>
        <taxon>Eukaryota</taxon>
        <taxon>Metazoa</taxon>
        <taxon>Ecdysozoa</taxon>
        <taxon>Arthropoda</taxon>
        <taxon>Chelicerata</taxon>
        <taxon>Arachnida</taxon>
        <taxon>Acari</taxon>
        <taxon>Acariformes</taxon>
        <taxon>Sarcoptiformes</taxon>
        <taxon>Astigmata</taxon>
        <taxon>Psoroptidia</taxon>
        <taxon>Sarcoptoidea</taxon>
        <taxon>Sarcoptidae</taxon>
        <taxon>Sarcoptinae</taxon>
        <taxon>Sarcoptes</taxon>
    </lineage>
</organism>
<dbReference type="EMBL" id="WVUK01000059">
    <property type="protein sequence ID" value="KAF7491528.1"/>
    <property type="molecule type" value="Genomic_DNA"/>
</dbReference>
<dbReference type="AlphaFoldDB" id="A0A834RD93"/>